<reference evidence="3 4" key="1">
    <citation type="submission" date="2024-05" db="EMBL/GenBank/DDBJ databases">
        <title>Culex pipiens pipiens assembly and annotation.</title>
        <authorList>
            <person name="Alout H."/>
            <person name="Durand T."/>
        </authorList>
    </citation>
    <scope>NUCLEOTIDE SEQUENCE [LARGE SCALE GENOMIC DNA]</scope>
    <source>
        <strain evidence="3">HA-2024</strain>
        <tissue evidence="3">Whole body</tissue>
    </source>
</reference>
<proteinExistence type="predicted"/>
<dbReference type="Proteomes" id="UP001562425">
    <property type="component" value="Unassembled WGS sequence"/>
</dbReference>
<comment type="caution">
    <text evidence="3">The sequence shown here is derived from an EMBL/GenBank/DDBJ whole genome shotgun (WGS) entry which is preliminary data.</text>
</comment>
<dbReference type="PRINTS" id="PR00101">
    <property type="entry name" value="ATCASE"/>
</dbReference>
<evidence type="ECO:0000313" key="4">
    <source>
        <dbReference type="Proteomes" id="UP001562425"/>
    </source>
</evidence>
<dbReference type="Pfam" id="PF02729">
    <property type="entry name" value="OTCace_N"/>
    <property type="match status" value="1"/>
</dbReference>
<keyword evidence="1" id="KW-0808">Transferase</keyword>
<feature type="domain" description="Aspartate/ornithine carbamoyltransferase carbamoyl-P binding" evidence="2">
    <location>
        <begin position="46"/>
        <end position="109"/>
    </location>
</feature>
<dbReference type="InterPro" id="IPR036901">
    <property type="entry name" value="Asp/Orn_carbamoylTrfase_sf"/>
</dbReference>
<dbReference type="Gene3D" id="3.40.50.1370">
    <property type="entry name" value="Aspartate/ornithine carbamoyltransferase"/>
    <property type="match status" value="2"/>
</dbReference>
<dbReference type="PANTHER" id="PTHR45753">
    <property type="entry name" value="ORNITHINE CARBAMOYLTRANSFERASE, MITOCHONDRIAL"/>
    <property type="match status" value="1"/>
</dbReference>
<keyword evidence="4" id="KW-1185">Reference proteome</keyword>
<name>A0ABD1DE10_CULPP</name>
<evidence type="ECO:0000259" key="2">
    <source>
        <dbReference type="Pfam" id="PF02729"/>
    </source>
</evidence>
<dbReference type="AlphaFoldDB" id="A0ABD1DE10"/>
<evidence type="ECO:0000313" key="3">
    <source>
        <dbReference type="EMBL" id="KAL1397915.1"/>
    </source>
</evidence>
<evidence type="ECO:0000256" key="1">
    <source>
        <dbReference type="ARBA" id="ARBA00022679"/>
    </source>
</evidence>
<dbReference type="InterPro" id="IPR006132">
    <property type="entry name" value="Asp/Orn_carbamoyltranf_P-bd"/>
</dbReference>
<dbReference type="GO" id="GO:0016740">
    <property type="term" value="F:transferase activity"/>
    <property type="evidence" value="ECO:0007669"/>
    <property type="project" value="UniProtKB-KW"/>
</dbReference>
<protein>
    <recommendedName>
        <fullName evidence="2">Aspartate/ornithine carbamoyltransferase carbamoyl-P binding domain-containing protein</fullName>
    </recommendedName>
</protein>
<gene>
    <name evidence="3" type="ORF">pipiens_009374</name>
</gene>
<organism evidence="3 4">
    <name type="scientific">Culex pipiens pipiens</name>
    <name type="common">Northern house mosquito</name>
    <dbReference type="NCBI Taxonomy" id="38569"/>
    <lineage>
        <taxon>Eukaryota</taxon>
        <taxon>Metazoa</taxon>
        <taxon>Ecdysozoa</taxon>
        <taxon>Arthropoda</taxon>
        <taxon>Hexapoda</taxon>
        <taxon>Insecta</taxon>
        <taxon>Pterygota</taxon>
        <taxon>Neoptera</taxon>
        <taxon>Endopterygota</taxon>
        <taxon>Diptera</taxon>
        <taxon>Nematocera</taxon>
        <taxon>Culicoidea</taxon>
        <taxon>Culicidae</taxon>
        <taxon>Culicinae</taxon>
        <taxon>Culicini</taxon>
        <taxon>Culex</taxon>
        <taxon>Culex</taxon>
    </lineage>
</organism>
<accession>A0ABD1DE10</accession>
<dbReference type="PANTHER" id="PTHR45753:SF6">
    <property type="entry name" value="ASPARTATE CARBAMOYLTRANSFERASE"/>
    <property type="match status" value="1"/>
</dbReference>
<dbReference type="EMBL" id="JBEHCU010006086">
    <property type="protein sequence ID" value="KAL1397915.1"/>
    <property type="molecule type" value="Genomic_DNA"/>
</dbReference>
<sequence>MYLNETFTTLKLTDKIVWQKHLSNWPKRAHFAFMGNSDGGGDLAGVKGETLEDNILVMAGYSAVGALRHPEPGAVSKTVHHCRKPLINVGDGIREHHTQALLDIFTIREEIGMVNGLTINMVGDLKHGRTVHS</sequence>
<dbReference type="SUPFAM" id="SSF53671">
    <property type="entry name" value="Aspartate/ornithine carbamoyltransferase"/>
    <property type="match status" value="1"/>
</dbReference>